<feature type="region of interest" description="Disordered" evidence="1">
    <location>
        <begin position="94"/>
        <end position="138"/>
    </location>
</feature>
<evidence type="ECO:0000256" key="1">
    <source>
        <dbReference type="SAM" id="MobiDB-lite"/>
    </source>
</evidence>
<evidence type="ECO:0000313" key="4">
    <source>
        <dbReference type="Proteomes" id="UP001304683"/>
    </source>
</evidence>
<dbReference type="Gene3D" id="1.10.10.2520">
    <property type="entry name" value="Cell wall hydrolase SleB, domain 1"/>
    <property type="match status" value="1"/>
</dbReference>
<evidence type="ECO:0000259" key="2">
    <source>
        <dbReference type="Pfam" id="PF07486"/>
    </source>
</evidence>
<accession>A0ABZ0QQL3</accession>
<dbReference type="GO" id="GO:0016787">
    <property type="term" value="F:hydrolase activity"/>
    <property type="evidence" value="ECO:0007669"/>
    <property type="project" value="UniProtKB-KW"/>
</dbReference>
<feature type="compositionally biased region" description="Basic and acidic residues" evidence="1">
    <location>
        <begin position="94"/>
        <end position="116"/>
    </location>
</feature>
<organism evidence="3 4">
    <name type="scientific">Thermaerobacter composti</name>
    <dbReference type="NCBI Taxonomy" id="554949"/>
    <lineage>
        <taxon>Bacteria</taxon>
        <taxon>Bacillati</taxon>
        <taxon>Bacillota</taxon>
        <taxon>Clostridia</taxon>
        <taxon>Eubacteriales</taxon>
        <taxon>Clostridiales Family XVII. Incertae Sedis</taxon>
        <taxon>Thermaerobacter</taxon>
    </lineage>
</organism>
<gene>
    <name evidence="3" type="ORF">Q5761_10695</name>
</gene>
<dbReference type="RefSeq" id="WP_318750589.1">
    <property type="nucleotide sequence ID" value="NZ_CP132508.1"/>
</dbReference>
<sequence length="268" mass="29650">MQAGVWTGMLLWAFTAVAPRHDVQAHGPAAPVPSVEQRAEVHREAAESRAALRAAEVERRHKLALGRRMWTARWEERARRERLARLRQQEEARRREAARQREQARRQAVRKAEEAGRAAAPKAEARRASARTASAGRRTAADRVAVRLDELQLLARIVQIEAGGEPYEGKVAVAAVILNRVRSPRFPDSVRAVIYQPGQFPTAAERIPQIRPSSAALRAARDALAGRDPSNGALYFYNPARQRCGEGGGGFLCALEVTARIGNHVFAR</sequence>
<keyword evidence="4" id="KW-1185">Reference proteome</keyword>
<keyword evidence="3" id="KW-0378">Hydrolase</keyword>
<reference evidence="3 4" key="1">
    <citation type="submission" date="2023-08" db="EMBL/GenBank/DDBJ databases">
        <title>Genome sequence of Thermaerobacter compostii strain Ins1, a spore-forming filamentous bacterium isolated from a deep geothermal reservoir.</title>
        <authorList>
            <person name="Bregnard D."/>
            <person name="Gonzalez D."/>
            <person name="Junier P."/>
        </authorList>
    </citation>
    <scope>NUCLEOTIDE SEQUENCE [LARGE SCALE GENOMIC DNA]</scope>
    <source>
        <strain evidence="3 4">Ins1</strain>
    </source>
</reference>
<evidence type="ECO:0000313" key="3">
    <source>
        <dbReference type="EMBL" id="WPD18817.1"/>
    </source>
</evidence>
<protein>
    <submittedName>
        <fullName evidence="3">Cell wall hydrolase</fullName>
    </submittedName>
</protein>
<dbReference type="Proteomes" id="UP001304683">
    <property type="component" value="Chromosome"/>
</dbReference>
<feature type="domain" description="Cell wall hydrolase SleB" evidence="2">
    <location>
        <begin position="164"/>
        <end position="267"/>
    </location>
</feature>
<dbReference type="Gene3D" id="6.20.240.60">
    <property type="match status" value="1"/>
</dbReference>
<dbReference type="Pfam" id="PF07486">
    <property type="entry name" value="Hydrolase_2"/>
    <property type="match status" value="1"/>
</dbReference>
<dbReference type="InterPro" id="IPR011105">
    <property type="entry name" value="Cell_wall_hydrolase_SleB"/>
</dbReference>
<proteinExistence type="predicted"/>
<name>A0ABZ0QQL3_9FIRM</name>
<dbReference type="InterPro" id="IPR042047">
    <property type="entry name" value="SleB_dom1"/>
</dbReference>
<dbReference type="EMBL" id="CP132508">
    <property type="protein sequence ID" value="WPD18817.1"/>
    <property type="molecule type" value="Genomic_DNA"/>
</dbReference>